<gene>
    <name evidence="2" type="ORF">E1294_37145</name>
</gene>
<feature type="domain" description="Glyoxalase-like" evidence="1">
    <location>
        <begin position="109"/>
        <end position="214"/>
    </location>
</feature>
<dbReference type="InterPro" id="IPR041581">
    <property type="entry name" value="Glyoxalase_6"/>
</dbReference>
<comment type="caution">
    <text evidence="2">The sequence shown here is derived from an EMBL/GenBank/DDBJ whole genome shotgun (WGS) entry which is preliminary data.</text>
</comment>
<proteinExistence type="predicted"/>
<evidence type="ECO:0000259" key="1">
    <source>
        <dbReference type="Pfam" id="PF18029"/>
    </source>
</evidence>
<evidence type="ECO:0000313" key="3">
    <source>
        <dbReference type="Proteomes" id="UP000294543"/>
    </source>
</evidence>
<dbReference type="AlphaFoldDB" id="A0A4R4WEC4"/>
<dbReference type="InterPro" id="IPR029068">
    <property type="entry name" value="Glyas_Bleomycin-R_OHBP_Dase"/>
</dbReference>
<dbReference type="RefSeq" id="WP_132515660.1">
    <property type="nucleotide sequence ID" value="NZ_SMKP01000144.1"/>
</dbReference>
<sequence length="221" mass="23552">MSELTHARISAAVNDLGWRLIAGRLCTSVPVTSLIHAADIATRIVAAAGGDGTGRLHVDLGSDRVMVSTQTEGWTTETDIAIAQRIAALGLPLEPGTSTPPRSVQQLEIAVDALDIAAVRPFWKAVLGYGDEGDRTGATDPLIDPLGQGPAVWFQQMEVPRPQRNRIHLDICVPHDEGPGRVRTALRAGGRLVSEAKAPAFWVLADAEGNEVCVSTWQGRD</sequence>
<reference evidence="2 3" key="1">
    <citation type="submission" date="2019-03" db="EMBL/GenBank/DDBJ databases">
        <title>Draft genome sequences of novel Actinobacteria.</title>
        <authorList>
            <person name="Sahin N."/>
            <person name="Ay H."/>
            <person name="Saygin H."/>
        </authorList>
    </citation>
    <scope>NUCLEOTIDE SEQUENCE [LARGE SCALE GENOMIC DNA]</scope>
    <source>
        <strain evidence="2 3">KC712</strain>
    </source>
</reference>
<evidence type="ECO:0000313" key="2">
    <source>
        <dbReference type="EMBL" id="TDD14603.1"/>
    </source>
</evidence>
<dbReference type="Pfam" id="PF18029">
    <property type="entry name" value="Glyoxalase_6"/>
    <property type="match status" value="1"/>
</dbReference>
<name>A0A4R4WEC4_9ACTN</name>
<dbReference type="Gene3D" id="3.10.180.10">
    <property type="entry name" value="2,3-Dihydroxybiphenyl 1,2-Dioxygenase, domain 1"/>
    <property type="match status" value="1"/>
</dbReference>
<dbReference type="OrthoDB" id="15077at2"/>
<protein>
    <submittedName>
        <fullName evidence="2">4a-hydroxytetrahydrobiopterin dehydratase</fullName>
    </submittedName>
</protein>
<organism evidence="2 3">
    <name type="scientific">Nonomuraea diastatica</name>
    <dbReference type="NCBI Taxonomy" id="1848329"/>
    <lineage>
        <taxon>Bacteria</taxon>
        <taxon>Bacillati</taxon>
        <taxon>Actinomycetota</taxon>
        <taxon>Actinomycetes</taxon>
        <taxon>Streptosporangiales</taxon>
        <taxon>Streptosporangiaceae</taxon>
        <taxon>Nonomuraea</taxon>
    </lineage>
</organism>
<accession>A0A4R4WEC4</accession>
<dbReference type="PANTHER" id="PTHR35908">
    <property type="entry name" value="HYPOTHETICAL FUSION PROTEIN"/>
    <property type="match status" value="1"/>
</dbReference>
<keyword evidence="3" id="KW-1185">Reference proteome</keyword>
<dbReference type="EMBL" id="SMKP01000144">
    <property type="protein sequence ID" value="TDD14603.1"/>
    <property type="molecule type" value="Genomic_DNA"/>
</dbReference>
<dbReference type="PANTHER" id="PTHR35908:SF1">
    <property type="entry name" value="CONSERVED PROTEIN"/>
    <property type="match status" value="1"/>
</dbReference>
<dbReference type="Proteomes" id="UP000294543">
    <property type="component" value="Unassembled WGS sequence"/>
</dbReference>